<proteinExistence type="predicted"/>
<keyword evidence="3" id="KW-1133">Transmembrane helix</keyword>
<gene>
    <name evidence="5" type="ORF">C3L33_18039</name>
</gene>
<keyword evidence="3" id="KW-0472">Membrane</keyword>
<evidence type="ECO:0000313" key="6">
    <source>
        <dbReference type="Proteomes" id="UP000428333"/>
    </source>
</evidence>
<keyword evidence="2" id="KW-0284">Flavonoid biosynthesis</keyword>
<evidence type="ECO:0000256" key="2">
    <source>
        <dbReference type="ARBA" id="ARBA00023241"/>
    </source>
</evidence>
<keyword evidence="3" id="KW-0812">Transmembrane</keyword>
<feature type="domain" description="Integrator complex subunit 3 N-terminal" evidence="4">
    <location>
        <begin position="89"/>
        <end position="392"/>
    </location>
</feature>
<dbReference type="InterPro" id="IPR045334">
    <property type="entry name" value="INTS3"/>
</dbReference>
<reference evidence="5 6" key="1">
    <citation type="journal article" date="2019" name="Genome Biol. Evol.">
        <title>The Rhododendron genome and chromosomal organization provide insight into shared whole-genome duplications across the heath family (Ericaceae).</title>
        <authorList>
            <person name="Soza V.L."/>
            <person name="Lindsley D."/>
            <person name="Waalkes A."/>
            <person name="Ramage E."/>
            <person name="Patwardhan R.P."/>
            <person name="Burton J.N."/>
            <person name="Adey A."/>
            <person name="Kumar A."/>
            <person name="Qiu R."/>
            <person name="Shendure J."/>
            <person name="Hall B."/>
        </authorList>
    </citation>
    <scope>NUCLEOTIDE SEQUENCE [LARGE SCALE GENOMIC DNA]</scope>
    <source>
        <strain evidence="5">RSF 1966-606</strain>
    </source>
</reference>
<dbReference type="PANTHER" id="PTHR13587">
    <property type="entry name" value="INTEGRATOR COMPLEX SUBUNIT 3"/>
    <property type="match status" value="1"/>
</dbReference>
<dbReference type="EMBL" id="QEFC01003091">
    <property type="protein sequence ID" value="KAE9450084.1"/>
    <property type="molecule type" value="Genomic_DNA"/>
</dbReference>
<protein>
    <recommendedName>
        <fullName evidence="4">Integrator complex subunit 3 N-terminal domain-containing protein</fullName>
    </recommendedName>
</protein>
<evidence type="ECO:0000313" key="5">
    <source>
        <dbReference type="EMBL" id="KAE9450084.1"/>
    </source>
</evidence>
<dbReference type="Gene3D" id="3.40.50.2000">
    <property type="entry name" value="Glycogen Phosphorylase B"/>
    <property type="match status" value="2"/>
</dbReference>
<dbReference type="Pfam" id="PF00201">
    <property type="entry name" value="UDPGT"/>
    <property type="match status" value="1"/>
</dbReference>
<comment type="caution">
    <text evidence="5">The sequence shown here is derived from an EMBL/GenBank/DDBJ whole genome shotgun (WGS) entry which is preliminary data.</text>
</comment>
<dbReference type="SUPFAM" id="SSF53756">
    <property type="entry name" value="UDP-Glycosyltransferase/glycogen phosphorylase"/>
    <property type="match status" value="1"/>
</dbReference>
<name>A0A6A4L1G6_9ERIC</name>
<dbReference type="Proteomes" id="UP000428333">
    <property type="component" value="Linkage Group LG11"/>
</dbReference>
<keyword evidence="1" id="KW-0808">Transferase</keyword>
<evidence type="ECO:0000256" key="1">
    <source>
        <dbReference type="ARBA" id="ARBA00022679"/>
    </source>
</evidence>
<dbReference type="AlphaFoldDB" id="A0A6A4L1G6"/>
<dbReference type="PANTHER" id="PTHR13587:SF7">
    <property type="entry name" value="INTEGRATOR COMPLEX SUBUNIT 3"/>
    <property type="match status" value="1"/>
</dbReference>
<dbReference type="InterPro" id="IPR002213">
    <property type="entry name" value="UDP_glucos_trans"/>
</dbReference>
<dbReference type="Pfam" id="PF10189">
    <property type="entry name" value="Ints3_N"/>
    <property type="match status" value="1"/>
</dbReference>
<evidence type="ECO:0000259" key="4">
    <source>
        <dbReference type="Pfam" id="PF10189"/>
    </source>
</evidence>
<feature type="non-terminal residue" evidence="5">
    <location>
        <position position="1"/>
    </location>
</feature>
<dbReference type="GO" id="GO:0005737">
    <property type="term" value="C:cytoplasm"/>
    <property type="evidence" value="ECO:0007669"/>
    <property type="project" value="TreeGrafter"/>
</dbReference>
<organism evidence="5 6">
    <name type="scientific">Rhododendron williamsianum</name>
    <dbReference type="NCBI Taxonomy" id="262921"/>
    <lineage>
        <taxon>Eukaryota</taxon>
        <taxon>Viridiplantae</taxon>
        <taxon>Streptophyta</taxon>
        <taxon>Embryophyta</taxon>
        <taxon>Tracheophyta</taxon>
        <taxon>Spermatophyta</taxon>
        <taxon>Magnoliopsida</taxon>
        <taxon>eudicotyledons</taxon>
        <taxon>Gunneridae</taxon>
        <taxon>Pentapetalae</taxon>
        <taxon>asterids</taxon>
        <taxon>Ericales</taxon>
        <taxon>Ericaceae</taxon>
        <taxon>Ericoideae</taxon>
        <taxon>Rhodoreae</taxon>
        <taxon>Rhododendron</taxon>
    </lineage>
</organism>
<dbReference type="OrthoDB" id="2021145at2759"/>
<dbReference type="GO" id="GO:0008194">
    <property type="term" value="F:UDP-glycosyltransferase activity"/>
    <property type="evidence" value="ECO:0007669"/>
    <property type="project" value="InterPro"/>
</dbReference>
<accession>A0A6A4L1G6</accession>
<feature type="transmembrane region" description="Helical" evidence="3">
    <location>
        <begin position="458"/>
        <end position="478"/>
    </location>
</feature>
<evidence type="ECO:0000256" key="3">
    <source>
        <dbReference type="SAM" id="Phobius"/>
    </source>
</evidence>
<dbReference type="InterPro" id="IPR019333">
    <property type="entry name" value="INTS3_N"/>
</dbReference>
<dbReference type="GO" id="GO:0009813">
    <property type="term" value="P:flavonoid biosynthetic process"/>
    <property type="evidence" value="ECO:0007669"/>
    <property type="project" value="UniProtKB-KW"/>
</dbReference>
<sequence>MASKLIQTTGHEAENPIGVCLREAFGLFESQLRPPFPLTIPSPPEYINLNRAIFYGILCEPHLAKVHIKHLHGKITDGYSFFTNMLTEELMLVALLRQIVSGDFTEGNLWLCSELVGLFLAKWDCLLEEEPLVLSSALFTFLRLLADHHRLSSNSKLDVLKQMEIKFCVRMFREQFHLCFKIGRDLVCLLQQLVHIPEFGAIWKDLLVNPGEFKTNDYRDISQLYLSRTSSRYFLLRITPEMETQLRFLLTHVNLGSQKRYQAWFGRKFLCFPERETLVVDIVRFICSLHPPNEIIQSAVIPRLAVIGWLLKSCGRNYVQANAKLALFYDWLFFDGRLDSVMNIEPAILLMVHSIPKYIDVTHTLLEFLFLLMENYDVERKDIINHGVLSAFFEKLPEYAEATIDLPYDKVKYLKMAYDQLEQPIVRLLRDTSPDWVIYDFASYWVGPAAAKLGVSSAYFSIFIAASLCFMGSAQVLMGMRGDSRMKPEDFTVPPKWVPFESTVAFRLFEINRIFDDVTGDDENIPASYRFGAAIDGCDVVAVRSSYEFEPEWLQLLEEIYQKPILSHDSVGGFLTHSAWSSVVEAIQFEKPLVLLTFLAEQGLNARVLEEKKMGYSVPRDDRDGSFTRDSVVESLRLVMVEEGGKVYRDKVREVKELFVDRDIQDKYVNGLLDYFKARKRRAQEAK</sequence>
<keyword evidence="6" id="KW-1185">Reference proteome</keyword>